<feature type="disulfide bond" evidence="4">
    <location>
        <begin position="44"/>
        <end position="87"/>
    </location>
</feature>
<sequence length="297" mass="32904">TSQSGVYSMLVPPIYHSLYMLKIIVVLLLAACSIASATYYRPRCPKVAVPKNGYQYGSVQHVYYKGSKVYFKCNPGYKLHGKSYAVCYGFFFRLKWTSSPSCVPAKCNSLGAPDNGAVKPTTSVYVGVSVHFSCKNGYKLQGSSSAKCLSTGLYDKPKPKCNRIYCINPGNPDDGKVFPSTKLIPIGKGIDFKCDDGFELDGERWLMCQSNGKFNHPTPTCEPKPKQGCKKPGVPLLGRITPYKTHYKHGESVHYSCKVGNLEGNSKRTCYAGSWSGTTPSCRRGHYYPDDPYRPHY</sequence>
<evidence type="ECO:0000256" key="1">
    <source>
        <dbReference type="ARBA" id="ARBA00022729"/>
    </source>
</evidence>
<evidence type="ECO:0000259" key="6">
    <source>
        <dbReference type="PROSITE" id="PS50923"/>
    </source>
</evidence>
<feature type="domain" description="Sushi" evidence="6">
    <location>
        <begin position="42"/>
        <end position="104"/>
    </location>
</feature>
<evidence type="ECO:0000313" key="7">
    <source>
        <dbReference type="EMBL" id="AAM76136.1"/>
    </source>
</evidence>
<keyword evidence="5" id="KW-0812">Transmembrane</keyword>
<keyword evidence="1" id="KW-0732">Signal</keyword>
<evidence type="ECO:0000256" key="4">
    <source>
        <dbReference type="PROSITE-ProRule" id="PRU00302"/>
    </source>
</evidence>
<name>Q8MVK5_BOLVI</name>
<accession>Q8MVK5</accession>
<dbReference type="InterPro" id="IPR051277">
    <property type="entry name" value="SEZ6_CSMD_C4BPB_Regulators"/>
</dbReference>
<dbReference type="SMART" id="SM00032">
    <property type="entry name" value="CCP"/>
    <property type="match status" value="4"/>
</dbReference>
<feature type="disulfide bond" evidence="4">
    <location>
        <begin position="194"/>
        <end position="221"/>
    </location>
</feature>
<comment type="caution">
    <text evidence="4">Lacks conserved residue(s) required for the propagation of feature annotation.</text>
</comment>
<keyword evidence="5" id="KW-1133">Transmembrane helix</keyword>
<dbReference type="PROSITE" id="PS50923">
    <property type="entry name" value="SUSHI"/>
    <property type="match status" value="4"/>
</dbReference>
<proteinExistence type="evidence at transcript level"/>
<feature type="transmembrane region" description="Helical" evidence="5">
    <location>
        <begin position="20"/>
        <end position="40"/>
    </location>
</feature>
<dbReference type="CDD" id="cd00033">
    <property type="entry name" value="CCP"/>
    <property type="match status" value="4"/>
</dbReference>
<keyword evidence="7" id="KW-0675">Receptor</keyword>
<feature type="domain" description="Sushi" evidence="6">
    <location>
        <begin position="105"/>
        <end position="163"/>
    </location>
</feature>
<dbReference type="InterPro" id="IPR000436">
    <property type="entry name" value="Sushi_SCR_CCP_dom"/>
</dbReference>
<keyword evidence="4" id="KW-0768">Sushi</keyword>
<feature type="domain" description="Sushi" evidence="6">
    <location>
        <begin position="227"/>
        <end position="284"/>
    </location>
</feature>
<protein>
    <submittedName>
        <fullName evidence="7">Complement receptor-like protein 3</fullName>
    </submittedName>
</protein>
<gene>
    <name evidence="7" type="primary">ccp3</name>
</gene>
<dbReference type="InterPro" id="IPR035976">
    <property type="entry name" value="Sushi/SCR/CCP_sf"/>
</dbReference>
<keyword evidence="2" id="KW-0677">Repeat</keyword>
<dbReference type="PANTHER" id="PTHR45656:SF4">
    <property type="entry name" value="PROTEIN CBR-CLEC-78"/>
    <property type="match status" value="1"/>
</dbReference>
<dbReference type="SUPFAM" id="SSF57535">
    <property type="entry name" value="Complement control module/SCR domain"/>
    <property type="match status" value="4"/>
</dbReference>
<evidence type="ECO:0000256" key="2">
    <source>
        <dbReference type="ARBA" id="ARBA00022737"/>
    </source>
</evidence>
<dbReference type="EMBL" id="AF483056">
    <property type="protein sequence ID" value="AAM76136.1"/>
    <property type="molecule type" value="mRNA"/>
</dbReference>
<feature type="non-terminal residue" evidence="7">
    <location>
        <position position="1"/>
    </location>
</feature>
<keyword evidence="3 4" id="KW-1015">Disulfide bond</keyword>
<feature type="domain" description="Sushi" evidence="6">
    <location>
        <begin position="164"/>
        <end position="223"/>
    </location>
</feature>
<dbReference type="PANTHER" id="PTHR45656">
    <property type="entry name" value="PROTEIN CBR-CLEC-78"/>
    <property type="match status" value="1"/>
</dbReference>
<feature type="disulfide bond" evidence="4">
    <location>
        <begin position="134"/>
        <end position="161"/>
    </location>
</feature>
<organism evidence="7">
    <name type="scientific">Boltenia villosa</name>
    <name type="common">Spiny-headed tunicate</name>
    <name type="synonym">Cynthia villosa</name>
    <dbReference type="NCBI Taxonomy" id="63515"/>
    <lineage>
        <taxon>Eukaryota</taxon>
        <taxon>Metazoa</taxon>
        <taxon>Chordata</taxon>
        <taxon>Tunicata</taxon>
        <taxon>Ascidiacea</taxon>
        <taxon>Stolidobranchia</taxon>
        <taxon>Pyuridae</taxon>
        <taxon>Boltenia</taxon>
    </lineage>
</organism>
<dbReference type="AlphaFoldDB" id="Q8MVK5"/>
<dbReference type="Pfam" id="PF00084">
    <property type="entry name" value="Sushi"/>
    <property type="match status" value="4"/>
</dbReference>
<evidence type="ECO:0000256" key="3">
    <source>
        <dbReference type="ARBA" id="ARBA00023157"/>
    </source>
</evidence>
<keyword evidence="5" id="KW-0472">Membrane</keyword>
<evidence type="ECO:0000256" key="5">
    <source>
        <dbReference type="SAM" id="Phobius"/>
    </source>
</evidence>
<dbReference type="Gene3D" id="2.10.70.10">
    <property type="entry name" value="Complement Module, domain 1"/>
    <property type="match status" value="4"/>
</dbReference>
<reference evidence="7" key="1">
    <citation type="journal article" date="2002" name="Development">
        <title>A molecular analysis of ascidian metamorphosis reveals activation of an innate immune response.</title>
        <authorList>
            <person name="Davidson B."/>
            <person name="Swalla B.J."/>
        </authorList>
    </citation>
    <scope>NUCLEOTIDE SEQUENCE</scope>
</reference>